<dbReference type="PRINTS" id="PR00081">
    <property type="entry name" value="GDHRDH"/>
</dbReference>
<accession>A0ABT1HVR3</accession>
<evidence type="ECO:0000313" key="3">
    <source>
        <dbReference type="EMBL" id="MCP2259603.1"/>
    </source>
</evidence>
<dbReference type="Gene3D" id="3.40.50.720">
    <property type="entry name" value="NAD(P)-binding Rossmann-like Domain"/>
    <property type="match status" value="1"/>
</dbReference>
<dbReference type="SUPFAM" id="SSF51735">
    <property type="entry name" value="NAD(P)-binding Rossmann-fold domains"/>
    <property type="match status" value="1"/>
</dbReference>
<organism evidence="3 4">
    <name type="scientific">Streptoalloteichus tenebrarius (strain ATCC 17920 / DSM 40477 / JCM 4838 / CBS 697.72 / NBRC 16177 / NCIMB 11028 / NRRL B-12390 / A12253. 1 / ISP 5477)</name>
    <name type="common">Streptomyces tenebrarius</name>
    <dbReference type="NCBI Taxonomy" id="1933"/>
    <lineage>
        <taxon>Bacteria</taxon>
        <taxon>Bacillati</taxon>
        <taxon>Actinomycetota</taxon>
        <taxon>Actinomycetes</taxon>
        <taxon>Pseudonocardiales</taxon>
        <taxon>Pseudonocardiaceae</taxon>
        <taxon>Streptoalloteichus</taxon>
    </lineage>
</organism>
<sequence>MGGQPLAGRRVLITGAAGAFGSATAAALRARGARVVGLDVAADDDTPEVVRCDLTDDESVRRGVAEAVERLGGLDVVVNNAGVGLPADAGGPVDEAVRRTVEVNLLGAWRVTAAALPDLLRSPDPRAVFVASGLAFVTVPFASAYTVAKRGLSAYADCLRVEYGGRLRVTTVYPGYVRTPIHEASRRAGVTLEGKVPAERVEDVVGTLLRVIAAARPPRDTGTTRWGGGAIRLGRVLPALVDRVVLARHRRDVARGAYDGVPIAERMVRMVRDGAERVARS</sequence>
<dbReference type="InterPro" id="IPR020904">
    <property type="entry name" value="Sc_DH/Rdtase_CS"/>
</dbReference>
<gene>
    <name evidence="3" type="ORF">LX15_003308</name>
</gene>
<comment type="similarity">
    <text evidence="1">Belongs to the short-chain dehydrogenases/reductases (SDR) family.</text>
</comment>
<dbReference type="RefSeq" id="WP_253670487.1">
    <property type="nucleotide sequence ID" value="NZ_JAMTCP010000018.1"/>
</dbReference>
<evidence type="ECO:0000313" key="4">
    <source>
        <dbReference type="Proteomes" id="UP001205311"/>
    </source>
</evidence>
<dbReference type="PANTHER" id="PTHR44196:SF1">
    <property type="entry name" value="DEHYDROGENASE_REDUCTASE SDR FAMILY MEMBER 7B"/>
    <property type="match status" value="1"/>
</dbReference>
<keyword evidence="2" id="KW-0560">Oxidoreductase</keyword>
<dbReference type="EMBL" id="JAMTCP010000018">
    <property type="protein sequence ID" value="MCP2259603.1"/>
    <property type="molecule type" value="Genomic_DNA"/>
</dbReference>
<dbReference type="InterPro" id="IPR002347">
    <property type="entry name" value="SDR_fam"/>
</dbReference>
<reference evidence="3 4" key="1">
    <citation type="submission" date="2022-06" db="EMBL/GenBank/DDBJ databases">
        <title>Genomic Encyclopedia of Archaeal and Bacterial Type Strains, Phase II (KMG-II): from individual species to whole genera.</title>
        <authorList>
            <person name="Goeker M."/>
        </authorList>
    </citation>
    <scope>NUCLEOTIDE SEQUENCE [LARGE SCALE GENOMIC DNA]</scope>
    <source>
        <strain evidence="3 4">DSM 40477</strain>
    </source>
</reference>
<evidence type="ECO:0000256" key="2">
    <source>
        <dbReference type="ARBA" id="ARBA00023002"/>
    </source>
</evidence>
<evidence type="ECO:0000256" key="1">
    <source>
        <dbReference type="ARBA" id="ARBA00006484"/>
    </source>
</evidence>
<dbReference type="InterPro" id="IPR036291">
    <property type="entry name" value="NAD(P)-bd_dom_sf"/>
</dbReference>
<keyword evidence="4" id="KW-1185">Reference proteome</keyword>
<dbReference type="PROSITE" id="PS00061">
    <property type="entry name" value="ADH_SHORT"/>
    <property type="match status" value="1"/>
</dbReference>
<name>A0ABT1HVR3_STRSD</name>
<protein>
    <submittedName>
        <fullName evidence="3">Short-chain dehydrogenase</fullName>
    </submittedName>
</protein>
<dbReference type="Pfam" id="PF00106">
    <property type="entry name" value="adh_short"/>
    <property type="match status" value="1"/>
</dbReference>
<comment type="caution">
    <text evidence="3">The sequence shown here is derived from an EMBL/GenBank/DDBJ whole genome shotgun (WGS) entry which is preliminary data.</text>
</comment>
<dbReference type="PANTHER" id="PTHR44196">
    <property type="entry name" value="DEHYDROGENASE/REDUCTASE SDR FAMILY MEMBER 7B"/>
    <property type="match status" value="1"/>
</dbReference>
<proteinExistence type="inferred from homology"/>
<dbReference type="Proteomes" id="UP001205311">
    <property type="component" value="Unassembled WGS sequence"/>
</dbReference>